<proteinExistence type="predicted"/>
<feature type="region of interest" description="Disordered" evidence="1">
    <location>
        <begin position="86"/>
        <end position="116"/>
    </location>
</feature>
<evidence type="ECO:0000256" key="1">
    <source>
        <dbReference type="SAM" id="MobiDB-lite"/>
    </source>
</evidence>
<comment type="caution">
    <text evidence="2">The sequence shown here is derived from an EMBL/GenBank/DDBJ whole genome shotgun (WGS) entry which is preliminary data.</text>
</comment>
<accession>A0ABU6XV28</accession>
<dbReference type="Proteomes" id="UP001341840">
    <property type="component" value="Unassembled WGS sequence"/>
</dbReference>
<gene>
    <name evidence="2" type="ORF">PIB30_084063</name>
</gene>
<dbReference type="EMBL" id="JASCZI010212800">
    <property type="protein sequence ID" value="MED6200333.1"/>
    <property type="molecule type" value="Genomic_DNA"/>
</dbReference>
<keyword evidence="3" id="KW-1185">Reference proteome</keyword>
<protein>
    <submittedName>
        <fullName evidence="2">Uncharacterized protein</fullName>
    </submittedName>
</protein>
<sequence>MVVIRPEWLMFVAGGKEEDCERKTRTGANFDVGWPLKRRLQRREDDLDGRRWEAAMRRAEAEAMLGKLREMIWSDWTALLHEGEADPDRDLSLSHSLSSDYREPAPEPGPTNCRRGDTAWTLRQVDADDAMSNIGSKDRGDEALSLSHYSPSCLDSISFLRFAYDIL</sequence>
<evidence type="ECO:0000313" key="3">
    <source>
        <dbReference type="Proteomes" id="UP001341840"/>
    </source>
</evidence>
<organism evidence="2 3">
    <name type="scientific">Stylosanthes scabra</name>
    <dbReference type="NCBI Taxonomy" id="79078"/>
    <lineage>
        <taxon>Eukaryota</taxon>
        <taxon>Viridiplantae</taxon>
        <taxon>Streptophyta</taxon>
        <taxon>Embryophyta</taxon>
        <taxon>Tracheophyta</taxon>
        <taxon>Spermatophyta</taxon>
        <taxon>Magnoliopsida</taxon>
        <taxon>eudicotyledons</taxon>
        <taxon>Gunneridae</taxon>
        <taxon>Pentapetalae</taxon>
        <taxon>rosids</taxon>
        <taxon>fabids</taxon>
        <taxon>Fabales</taxon>
        <taxon>Fabaceae</taxon>
        <taxon>Papilionoideae</taxon>
        <taxon>50 kb inversion clade</taxon>
        <taxon>dalbergioids sensu lato</taxon>
        <taxon>Dalbergieae</taxon>
        <taxon>Pterocarpus clade</taxon>
        <taxon>Stylosanthes</taxon>
    </lineage>
</organism>
<name>A0ABU6XV28_9FABA</name>
<evidence type="ECO:0000313" key="2">
    <source>
        <dbReference type="EMBL" id="MED6200333.1"/>
    </source>
</evidence>
<reference evidence="2 3" key="1">
    <citation type="journal article" date="2023" name="Plants (Basel)">
        <title>Bridging the Gap: Combining Genomics and Transcriptomics Approaches to Understand Stylosanthes scabra, an Orphan Legume from the Brazilian Caatinga.</title>
        <authorList>
            <person name="Ferreira-Neto J.R.C."/>
            <person name="da Silva M.D."/>
            <person name="Binneck E."/>
            <person name="de Melo N.F."/>
            <person name="da Silva R.H."/>
            <person name="de Melo A.L.T.M."/>
            <person name="Pandolfi V."/>
            <person name="Bustamante F.O."/>
            <person name="Brasileiro-Vidal A.C."/>
            <person name="Benko-Iseppon A.M."/>
        </authorList>
    </citation>
    <scope>NUCLEOTIDE SEQUENCE [LARGE SCALE GENOMIC DNA]</scope>
    <source>
        <tissue evidence="2">Leaves</tissue>
    </source>
</reference>